<feature type="domain" description="HTH myb-type" evidence="2">
    <location>
        <begin position="1"/>
        <end position="58"/>
    </location>
</feature>
<dbReference type="InterPro" id="IPR009057">
    <property type="entry name" value="Homeodomain-like_sf"/>
</dbReference>
<name>A0A0S4TID7_CRYHO</name>
<dbReference type="SUPFAM" id="SSF46689">
    <property type="entry name" value="Homeodomain-like"/>
    <property type="match status" value="1"/>
</dbReference>
<reference evidence="4 5" key="1">
    <citation type="submission" date="2014-11" db="EMBL/GenBank/DDBJ databases">
        <title>Comparative genomic analysis of Cryptosporidium hominis reveals occurrence of genetic recombination in virulent subtypes.</title>
        <authorList>
            <person name="Guo Y."/>
            <person name="Tang K."/>
            <person name="Frace M."/>
            <person name="Li N."/>
            <person name="Roellig D.M."/>
            <person name="Sammons S."/>
            <person name="Knipe K."/>
            <person name="Rowe L."/>
            <person name="Feng Y."/>
            <person name="Xiao L."/>
        </authorList>
    </citation>
    <scope>NUCLEOTIDE SEQUENCE [LARGE SCALE GENOMIC DNA]</scope>
    <source>
        <strain evidence="4">30976</strain>
    </source>
</reference>
<feature type="domain" description="Myb-like" evidence="1">
    <location>
        <begin position="1"/>
        <end position="54"/>
    </location>
</feature>
<dbReference type="EMBL" id="JTAI01000007">
    <property type="protein sequence ID" value="PPS97713.1"/>
    <property type="molecule type" value="Genomic_DNA"/>
</dbReference>
<dbReference type="GO" id="GO:0000978">
    <property type="term" value="F:RNA polymerase II cis-regulatory region sequence-specific DNA binding"/>
    <property type="evidence" value="ECO:0007669"/>
    <property type="project" value="TreeGrafter"/>
</dbReference>
<dbReference type="EMBL" id="LN877952">
    <property type="protein sequence ID" value="CUV06649.1"/>
    <property type="molecule type" value="Genomic_DNA"/>
</dbReference>
<dbReference type="AlphaFoldDB" id="A0A0S4TID7"/>
<feature type="domain" description="Myb-like" evidence="1">
    <location>
        <begin position="55"/>
        <end position="105"/>
    </location>
</feature>
<feature type="domain" description="HTH myb-type" evidence="2">
    <location>
        <begin position="59"/>
        <end position="109"/>
    </location>
</feature>
<dbReference type="PROSITE" id="PS51294">
    <property type="entry name" value="HTH_MYB"/>
    <property type="match status" value="2"/>
</dbReference>
<accession>A0A0S4TID7</accession>
<evidence type="ECO:0000313" key="4">
    <source>
        <dbReference type="EMBL" id="PPS97713.1"/>
    </source>
</evidence>
<dbReference type="VEuPathDB" id="CryptoDB:Chro.60263"/>
<dbReference type="PANTHER" id="PTHR45614:SF25">
    <property type="entry name" value="MYB PROTEIN"/>
    <property type="match status" value="1"/>
</dbReference>
<dbReference type="InterPro" id="IPR050560">
    <property type="entry name" value="MYB_TF"/>
</dbReference>
<dbReference type="InterPro" id="IPR001005">
    <property type="entry name" value="SANT/Myb"/>
</dbReference>
<reference evidence="3" key="2">
    <citation type="submission" date="2015-08" db="EMBL/GenBank/DDBJ databases">
        <authorList>
            <person name="Babu N.S."/>
            <person name="Beckwith C.J."/>
            <person name="Beseler K.G."/>
            <person name="Brison A."/>
            <person name="Carone J.V."/>
            <person name="Caskin T.P."/>
            <person name="Diamond M."/>
            <person name="Durham M.E."/>
            <person name="Foxe J.M."/>
            <person name="Go M."/>
            <person name="Henderson B.A."/>
            <person name="Jones I.B."/>
            <person name="McGettigan J.A."/>
            <person name="Micheletti S.J."/>
            <person name="Nasrallah M.E."/>
            <person name="Ortiz D."/>
            <person name="Piller C.R."/>
            <person name="Privatt S.R."/>
            <person name="Schneider S.L."/>
            <person name="Sharp S."/>
            <person name="Smith T.C."/>
            <person name="Stanton J.D."/>
            <person name="Ullery H.E."/>
            <person name="Wilson R.J."/>
            <person name="Serrano M.G."/>
            <person name="Buck G."/>
            <person name="Lee V."/>
            <person name="Wang Y."/>
            <person name="Carvalho R."/>
            <person name="Voegtly L."/>
            <person name="Shi R."/>
            <person name="Duckworth R."/>
            <person name="Johnson A."/>
            <person name="Loviza R."/>
            <person name="Walstead R."/>
            <person name="Shah Z."/>
            <person name="Kiflezghi M."/>
            <person name="Wade K."/>
            <person name="Ball S.L."/>
            <person name="Bradley K.W."/>
            <person name="Asai D.J."/>
            <person name="Bowman C.A."/>
            <person name="Russell D.A."/>
            <person name="Pope W.H."/>
            <person name="Jacobs-Sera D."/>
            <person name="Hendrix R.W."/>
            <person name="Hatfull G.F."/>
        </authorList>
    </citation>
    <scope>NUCLEOTIDE SEQUENCE [LARGE SCALE GENOMIC DNA]</scope>
</reference>
<dbReference type="PROSITE" id="PS50090">
    <property type="entry name" value="MYB_LIKE"/>
    <property type="match status" value="2"/>
</dbReference>
<dbReference type="InterPro" id="IPR017930">
    <property type="entry name" value="Myb_dom"/>
</dbReference>
<reference evidence="4 5" key="3">
    <citation type="submission" date="2017-10" db="EMBL/GenBank/DDBJ databases">
        <title>Consistent, comparative and evidence-based genome annotation and re-annotation for the closely-related species, Cryptosporidium parvum, C. hominis and C. tyzzeri.</title>
        <authorList>
            <person name="Baptista R.P."/>
            <person name="Li Y."/>
            <person name="Sateriale A."/>
            <person name="Striepen B."/>
            <person name="Kissinger J.C."/>
        </authorList>
    </citation>
    <scope>NUCLEOTIDE SEQUENCE [LARGE SCALE GENOMIC DNA]</scope>
    <source>
        <strain evidence="4">30976</strain>
    </source>
</reference>
<evidence type="ECO:0000259" key="1">
    <source>
        <dbReference type="PROSITE" id="PS50090"/>
    </source>
</evidence>
<dbReference type="Pfam" id="PF13921">
    <property type="entry name" value="Myb_DNA-bind_6"/>
    <property type="match status" value="1"/>
</dbReference>
<dbReference type="VEuPathDB" id="CryptoDB:CHUDEA6_2250"/>
<organism evidence="3">
    <name type="scientific">Cryptosporidium hominis</name>
    <dbReference type="NCBI Taxonomy" id="237895"/>
    <lineage>
        <taxon>Eukaryota</taxon>
        <taxon>Sar</taxon>
        <taxon>Alveolata</taxon>
        <taxon>Apicomplexa</taxon>
        <taxon>Conoidasida</taxon>
        <taxon>Coccidia</taxon>
        <taxon>Eucoccidiorida</taxon>
        <taxon>Eimeriorina</taxon>
        <taxon>Cryptosporidiidae</taxon>
        <taxon>Cryptosporidium</taxon>
    </lineage>
</organism>
<proteinExistence type="predicted"/>
<evidence type="ECO:0000313" key="5">
    <source>
        <dbReference type="Proteomes" id="UP001429100"/>
    </source>
</evidence>
<dbReference type="Proteomes" id="UP000199752">
    <property type="component" value="Chromosome 6"/>
</dbReference>
<keyword evidence="5" id="KW-1185">Reference proteome</keyword>
<dbReference type="VEuPathDB" id="CryptoDB:GY17_00000229"/>
<dbReference type="Gene3D" id="1.10.10.60">
    <property type="entry name" value="Homeodomain-like"/>
    <property type="match status" value="2"/>
</dbReference>
<dbReference type="GO" id="GO:0000981">
    <property type="term" value="F:DNA-binding transcription factor activity, RNA polymerase II-specific"/>
    <property type="evidence" value="ECO:0007669"/>
    <property type="project" value="TreeGrafter"/>
</dbReference>
<dbReference type="GO" id="GO:0005634">
    <property type="term" value="C:nucleus"/>
    <property type="evidence" value="ECO:0007669"/>
    <property type="project" value="TreeGrafter"/>
</dbReference>
<dbReference type="PANTHER" id="PTHR45614">
    <property type="entry name" value="MYB PROTEIN-RELATED"/>
    <property type="match status" value="1"/>
</dbReference>
<dbReference type="Proteomes" id="UP001429100">
    <property type="component" value="Unassembled WGS sequence"/>
</dbReference>
<dbReference type="SMART" id="SM00717">
    <property type="entry name" value="SANT"/>
    <property type="match status" value="2"/>
</dbReference>
<dbReference type="VEuPathDB" id="CryptoDB:ChTU502y2012_406g0820"/>
<evidence type="ECO:0000259" key="2">
    <source>
        <dbReference type="PROSITE" id="PS51294"/>
    </source>
</evidence>
<evidence type="ECO:0000313" key="3">
    <source>
        <dbReference type="EMBL" id="CUV06649.1"/>
    </source>
</evidence>
<gene>
    <name evidence="3" type="ORF">CHUDEA6_2250</name>
    <name evidence="4" type="ORF">GY17_00000229</name>
</gene>
<protein>
    <submittedName>
        <fullName evidence="4">Myb-like DNA-binding domain containing protein</fullName>
    </submittedName>
</protein>
<sequence>MPQEPWNAEEDELLYQLVQRLGPSSWSETARLLNSTLNVNRLAKQCRERWISHVDPRIRRGDWSLSEDRFILNQQNLWGNRWADIARHLPGRTTHAVKNRYHQLQRLLNQGKTKLETILNAPLIHVVPHFLQQTNFLKDPPEKESEVGNQIRVKKAIIKKRRESMSNYRCMNEKESIDQFKKNKSIYSENEVSFIQSELEVDKHYSKSNRKPVENYSRFEGFERRLENVIKNDPELYKQRIQTIESTCEVMPSNSEIEFSPRNFRRACLEFQQSPPGVLLASDVGIYPVTPTFTENCNNYKTNNAIEPSTCETNQDNEYISKSEFLTPSSELSECLPSKCIQPICTFNEEPSIYNEMDYRDPNWYVWNENSNVWDNNPIHRLDTGSIADPFLHSFPEI</sequence>
<dbReference type="CDD" id="cd00167">
    <property type="entry name" value="SANT"/>
    <property type="match status" value="2"/>
</dbReference>